<organism evidence="1 2">
    <name type="scientific">Riccia sorocarpa</name>
    <dbReference type="NCBI Taxonomy" id="122646"/>
    <lineage>
        <taxon>Eukaryota</taxon>
        <taxon>Viridiplantae</taxon>
        <taxon>Streptophyta</taxon>
        <taxon>Embryophyta</taxon>
        <taxon>Marchantiophyta</taxon>
        <taxon>Marchantiopsida</taxon>
        <taxon>Marchantiidae</taxon>
        <taxon>Marchantiales</taxon>
        <taxon>Ricciaceae</taxon>
        <taxon>Riccia</taxon>
    </lineage>
</organism>
<sequence>MATYGKRDLPIQSLKILWRLMQEEENLGWRQIEAVARRQKIRLVEEVLDKDGKIDWSILKWTPSRDTGLQIKTWLSQVQGVELPLRKLPRWTWKNGKQVGKSWKLPNQFWSLEDILEVLGDNHGVGTRLESAQESGNTDSSRMAG</sequence>
<dbReference type="EMBL" id="JBJQOH010000006">
    <property type="protein sequence ID" value="KAL3685711.1"/>
    <property type="molecule type" value="Genomic_DNA"/>
</dbReference>
<reference evidence="1 2" key="1">
    <citation type="submission" date="2024-09" db="EMBL/GenBank/DDBJ databases">
        <title>Chromosome-scale assembly of Riccia sorocarpa.</title>
        <authorList>
            <person name="Paukszto L."/>
        </authorList>
    </citation>
    <scope>NUCLEOTIDE SEQUENCE [LARGE SCALE GENOMIC DNA]</scope>
    <source>
        <strain evidence="1">LP-2024</strain>
        <tissue evidence="1">Aerial parts of the thallus</tissue>
    </source>
</reference>
<dbReference type="AlphaFoldDB" id="A0ABD3H4L5"/>
<evidence type="ECO:0000313" key="1">
    <source>
        <dbReference type="EMBL" id="KAL3685711.1"/>
    </source>
</evidence>
<gene>
    <name evidence="1" type="ORF">R1sor_003733</name>
</gene>
<evidence type="ECO:0000313" key="2">
    <source>
        <dbReference type="Proteomes" id="UP001633002"/>
    </source>
</evidence>
<protein>
    <submittedName>
        <fullName evidence="1">Uncharacterized protein</fullName>
    </submittedName>
</protein>
<proteinExistence type="predicted"/>
<keyword evidence="2" id="KW-1185">Reference proteome</keyword>
<accession>A0ABD3H4L5</accession>
<dbReference type="Proteomes" id="UP001633002">
    <property type="component" value="Unassembled WGS sequence"/>
</dbReference>
<name>A0ABD3H4L5_9MARC</name>
<comment type="caution">
    <text evidence="1">The sequence shown here is derived from an EMBL/GenBank/DDBJ whole genome shotgun (WGS) entry which is preliminary data.</text>
</comment>